<dbReference type="GO" id="GO:0042302">
    <property type="term" value="F:structural constituent of cuticle"/>
    <property type="evidence" value="ECO:0007669"/>
    <property type="project" value="UniProtKB-UniRule"/>
</dbReference>
<evidence type="ECO:0000313" key="5">
    <source>
        <dbReference type="EMBL" id="CAD7634432.1"/>
    </source>
</evidence>
<dbReference type="PROSITE" id="PS00233">
    <property type="entry name" value="CHIT_BIND_RR_1"/>
    <property type="match status" value="1"/>
</dbReference>
<feature type="non-terminal residue" evidence="5">
    <location>
        <position position="657"/>
    </location>
</feature>
<dbReference type="AlphaFoldDB" id="A0A7R9Q6Q7"/>
<name>A0A7R9Q6Q7_9ACAR</name>
<dbReference type="EMBL" id="CAJPIZ010014620">
    <property type="protein sequence ID" value="CAG2114862.1"/>
    <property type="molecule type" value="Genomic_DNA"/>
</dbReference>
<evidence type="ECO:0000256" key="2">
    <source>
        <dbReference type="PROSITE-ProRule" id="PRU00497"/>
    </source>
</evidence>
<feature type="compositionally biased region" description="Low complexity" evidence="3">
    <location>
        <begin position="452"/>
        <end position="473"/>
    </location>
</feature>
<reference evidence="5" key="1">
    <citation type="submission" date="2020-11" db="EMBL/GenBank/DDBJ databases">
        <authorList>
            <person name="Tran Van P."/>
        </authorList>
    </citation>
    <scope>NUCLEOTIDE SEQUENCE</scope>
</reference>
<organism evidence="5">
    <name type="scientific">Medioppia subpectinata</name>
    <dbReference type="NCBI Taxonomy" id="1979941"/>
    <lineage>
        <taxon>Eukaryota</taxon>
        <taxon>Metazoa</taxon>
        <taxon>Ecdysozoa</taxon>
        <taxon>Arthropoda</taxon>
        <taxon>Chelicerata</taxon>
        <taxon>Arachnida</taxon>
        <taxon>Acari</taxon>
        <taxon>Acariformes</taxon>
        <taxon>Sarcoptiformes</taxon>
        <taxon>Oribatida</taxon>
        <taxon>Brachypylina</taxon>
        <taxon>Oppioidea</taxon>
        <taxon>Oppiidae</taxon>
        <taxon>Medioppia</taxon>
    </lineage>
</organism>
<proteinExistence type="predicted"/>
<feature type="compositionally biased region" description="Polar residues" evidence="3">
    <location>
        <begin position="390"/>
        <end position="451"/>
    </location>
</feature>
<dbReference type="Pfam" id="PF00379">
    <property type="entry name" value="Chitin_bind_4"/>
    <property type="match status" value="1"/>
</dbReference>
<feature type="transmembrane region" description="Helical" evidence="4">
    <location>
        <begin position="16"/>
        <end position="38"/>
    </location>
</feature>
<keyword evidence="4" id="KW-0812">Transmembrane</keyword>
<dbReference type="InterPro" id="IPR000618">
    <property type="entry name" value="Insect_cuticle"/>
</dbReference>
<dbReference type="EMBL" id="OC869195">
    <property type="protein sequence ID" value="CAD7634432.1"/>
    <property type="molecule type" value="Genomic_DNA"/>
</dbReference>
<feature type="region of interest" description="Disordered" evidence="3">
    <location>
        <begin position="171"/>
        <end position="634"/>
    </location>
</feature>
<keyword evidence="4" id="KW-0472">Membrane</keyword>
<gene>
    <name evidence="5" type="ORF">OSB1V03_LOCUS14828</name>
</gene>
<evidence type="ECO:0000313" key="6">
    <source>
        <dbReference type="Proteomes" id="UP000759131"/>
    </source>
</evidence>
<keyword evidence="4" id="KW-1133">Transmembrane helix</keyword>
<feature type="compositionally biased region" description="Low complexity" evidence="3">
    <location>
        <begin position="546"/>
        <end position="570"/>
    </location>
</feature>
<feature type="compositionally biased region" description="Low complexity" evidence="3">
    <location>
        <begin position="310"/>
        <end position="338"/>
    </location>
</feature>
<feature type="compositionally biased region" description="Polar residues" evidence="3">
    <location>
        <begin position="296"/>
        <end position="309"/>
    </location>
</feature>
<feature type="compositionally biased region" description="Gly residues" evidence="3">
    <location>
        <begin position="240"/>
        <end position="258"/>
    </location>
</feature>
<feature type="compositionally biased region" description="Polar residues" evidence="3">
    <location>
        <begin position="221"/>
        <end position="237"/>
    </location>
</feature>
<feature type="compositionally biased region" description="Polar residues" evidence="3">
    <location>
        <begin position="513"/>
        <end position="529"/>
    </location>
</feature>
<feature type="compositionally biased region" description="Basic and acidic residues" evidence="3">
    <location>
        <begin position="210"/>
        <end position="220"/>
    </location>
</feature>
<keyword evidence="6" id="KW-1185">Reference proteome</keyword>
<feature type="compositionally biased region" description="Polar residues" evidence="3">
    <location>
        <begin position="260"/>
        <end position="274"/>
    </location>
</feature>
<dbReference type="Proteomes" id="UP000759131">
    <property type="component" value="Unassembled WGS sequence"/>
</dbReference>
<feature type="compositionally biased region" description="Low complexity" evidence="3">
    <location>
        <begin position="173"/>
        <end position="187"/>
    </location>
</feature>
<sequence length="657" mass="69792">PITMLTIPSVALGWEILMGTVLVIGILSAFIVCVLGAIDDKSGHKSDKLTEDEILAIPTSYDFKYSTGREGPAQLFREEHRDHDGTVRGKYGYVDPNGKLRVVEYTAGAQGYVVSGDVGPDPAVQSEAQAQQRDDPSVRAQVNAWSRANTGPVAANNNQWNGGWSSVDPLWNAGALPQAPAGAAPAQVEPYRGQPHSRAKPTPRPARRGQSSDRVWDDRATQTAWDNSNGQSWPKTESGNSGGGIGSGVGTGIAGGGSVDWNTWNADQQSWSKPQPQSGRASSGGQSGGQSWTSSVNHDWQQSGQSRQSAAPVGQQQWGQPQQQQPQSQSAPAPGADQWSPPSDGPTAGQWSQLPQNPTAGQFTQFRDNNNQRPAIGIGGIHQIPGPAQWPQTTGGNDISRSGQNPTPGAQQWSGGIQSENQYQSQPIQWGQPSRTDQWSPTQAAPQQQPLSGQWSPAAPQQQPQTGQWSAPASAPPPISIADQWAQRSQQKAPQQWSNTGLAPPRPAPAGGQSWQNAVQHPSAGQTVQAGHHWPPQSPAAKAARLGDLGQPNQPLPQPQQGLQPSGAQSPPVPPFPGEAPSAWPQSPPPQSPSQFDSAAYQPSVGHQQQPQQAWGNTGTAQGTGAGDPFGASPYVHFRIDHTVDQNQPPLRYQYSY</sequence>
<feature type="compositionally biased region" description="Low complexity" evidence="3">
    <location>
        <begin position="608"/>
        <end position="621"/>
    </location>
</feature>
<dbReference type="PROSITE" id="PS51155">
    <property type="entry name" value="CHIT_BIND_RR_2"/>
    <property type="match status" value="1"/>
</dbReference>
<keyword evidence="1 2" id="KW-0193">Cuticle</keyword>
<accession>A0A7R9Q6Q7</accession>
<feature type="region of interest" description="Disordered" evidence="3">
    <location>
        <begin position="118"/>
        <end position="140"/>
    </location>
</feature>
<feature type="compositionally biased region" description="Polar residues" evidence="3">
    <location>
        <begin position="486"/>
        <end position="500"/>
    </location>
</feature>
<evidence type="ECO:0000256" key="1">
    <source>
        <dbReference type="ARBA" id="ARBA00022460"/>
    </source>
</evidence>
<evidence type="ECO:0000256" key="4">
    <source>
        <dbReference type="SAM" id="Phobius"/>
    </source>
</evidence>
<feature type="compositionally biased region" description="Low complexity" evidence="3">
    <location>
        <begin position="275"/>
        <end position="295"/>
    </location>
</feature>
<feature type="compositionally biased region" description="Basic residues" evidence="3">
    <location>
        <begin position="195"/>
        <end position="207"/>
    </location>
</feature>
<feature type="compositionally biased region" description="Polar residues" evidence="3">
    <location>
        <begin position="349"/>
        <end position="373"/>
    </location>
</feature>
<dbReference type="InterPro" id="IPR031311">
    <property type="entry name" value="CHIT_BIND_RR_consensus"/>
</dbReference>
<dbReference type="OrthoDB" id="6436078at2759"/>
<protein>
    <submittedName>
        <fullName evidence="5">Uncharacterized protein</fullName>
    </submittedName>
</protein>
<evidence type="ECO:0000256" key="3">
    <source>
        <dbReference type="SAM" id="MobiDB-lite"/>
    </source>
</evidence>